<gene>
    <name evidence="2" type="ORF">LEP1GSC116_4369</name>
</gene>
<reference evidence="2 3" key="1">
    <citation type="submission" date="2013-01" db="EMBL/GenBank/DDBJ databases">
        <authorList>
            <person name="Harkins D.M."/>
            <person name="Durkin A.S."/>
            <person name="Brinkac L.M."/>
            <person name="Haft D.H."/>
            <person name="Selengut J.D."/>
            <person name="Sanka R."/>
            <person name="DePew J."/>
            <person name="Purushe J."/>
            <person name="Picardeau M."/>
            <person name="Werts C."/>
            <person name="Goarant C."/>
            <person name="Vinetz J.M."/>
            <person name="Sutton G.G."/>
            <person name="Nierman W.C."/>
            <person name="Fouts D.E."/>
        </authorList>
    </citation>
    <scope>NUCLEOTIDE SEQUENCE [LARGE SCALE GENOMIC DNA]</scope>
    <source>
        <strain evidence="2 3">Verdun HP</strain>
    </source>
</reference>
<keyword evidence="1" id="KW-1133">Transmembrane helix</keyword>
<feature type="non-terminal residue" evidence="2">
    <location>
        <position position="1"/>
    </location>
</feature>
<dbReference type="AlphaFoldDB" id="M6R667"/>
<sequence length="140" mass="16358">KLKFYTSFRDIMKKHLVRIFSYGFLVWLIPFVVAIPFHSRDGKLLTDLFLFKTVMILVGNFTGCVLLASLVLKIPGKKFRILFATGFIWLTINWGLDFLILLPMSKMNVEDYFIQIGLRYLTMIFISFTVGWVMDRSTNN</sequence>
<feature type="transmembrane region" description="Helical" evidence="1">
    <location>
        <begin position="20"/>
        <end position="37"/>
    </location>
</feature>
<organism evidence="2 3">
    <name type="scientific">Leptospira interrogans serovar Icterohaemorrhagiae str. Verdun HP</name>
    <dbReference type="NCBI Taxonomy" id="1049910"/>
    <lineage>
        <taxon>Bacteria</taxon>
        <taxon>Pseudomonadati</taxon>
        <taxon>Spirochaetota</taxon>
        <taxon>Spirochaetia</taxon>
        <taxon>Leptospirales</taxon>
        <taxon>Leptospiraceae</taxon>
        <taxon>Leptospira</taxon>
    </lineage>
</organism>
<keyword evidence="1" id="KW-0472">Membrane</keyword>
<keyword evidence="1" id="KW-0812">Transmembrane</keyword>
<dbReference type="EMBL" id="AHNZ02000928">
    <property type="protein sequence ID" value="EMO03045.1"/>
    <property type="molecule type" value="Genomic_DNA"/>
</dbReference>
<feature type="transmembrane region" description="Helical" evidence="1">
    <location>
        <begin position="49"/>
        <end position="72"/>
    </location>
</feature>
<feature type="transmembrane region" description="Helical" evidence="1">
    <location>
        <begin position="112"/>
        <end position="134"/>
    </location>
</feature>
<evidence type="ECO:0000313" key="2">
    <source>
        <dbReference type="EMBL" id="EMO03045.1"/>
    </source>
</evidence>
<accession>M6R667</accession>
<name>M6R667_LEPIR</name>
<comment type="caution">
    <text evidence="2">The sequence shown here is derived from an EMBL/GenBank/DDBJ whole genome shotgun (WGS) entry which is preliminary data.</text>
</comment>
<protein>
    <submittedName>
        <fullName evidence="2">Uncharacterized protein</fullName>
    </submittedName>
</protein>
<feature type="transmembrane region" description="Helical" evidence="1">
    <location>
        <begin position="79"/>
        <end position="100"/>
    </location>
</feature>
<evidence type="ECO:0000313" key="3">
    <source>
        <dbReference type="Proteomes" id="UP000012092"/>
    </source>
</evidence>
<dbReference type="Proteomes" id="UP000012092">
    <property type="component" value="Unassembled WGS sequence"/>
</dbReference>
<proteinExistence type="predicted"/>
<evidence type="ECO:0000256" key="1">
    <source>
        <dbReference type="SAM" id="Phobius"/>
    </source>
</evidence>